<evidence type="ECO:0000256" key="4">
    <source>
        <dbReference type="ARBA" id="ARBA00023004"/>
    </source>
</evidence>
<evidence type="ECO:0000256" key="1">
    <source>
        <dbReference type="ARBA" id="ARBA00001966"/>
    </source>
</evidence>
<dbReference type="GO" id="GO:0051536">
    <property type="term" value="F:iron-sulfur cluster binding"/>
    <property type="evidence" value="ECO:0007669"/>
    <property type="project" value="UniProtKB-KW"/>
</dbReference>
<dbReference type="GO" id="GO:0003824">
    <property type="term" value="F:catalytic activity"/>
    <property type="evidence" value="ECO:0007669"/>
    <property type="project" value="InterPro"/>
</dbReference>
<keyword evidence="3" id="KW-0479">Metal-binding</keyword>
<dbReference type="InterPro" id="IPR058240">
    <property type="entry name" value="rSAM_sf"/>
</dbReference>
<dbReference type="InterPro" id="IPR010994">
    <property type="entry name" value="RuvA_2-like"/>
</dbReference>
<dbReference type="InterPro" id="IPR007197">
    <property type="entry name" value="rSAM"/>
</dbReference>
<dbReference type="Proteomes" id="UP000186551">
    <property type="component" value="Unassembled WGS sequence"/>
</dbReference>
<dbReference type="NCBIfam" id="TIGR03916">
    <property type="entry name" value="rSAM_link_UDG"/>
    <property type="match status" value="1"/>
</dbReference>
<dbReference type="SMART" id="SM00729">
    <property type="entry name" value="Elp3"/>
    <property type="match status" value="1"/>
</dbReference>
<proteinExistence type="predicted"/>
<dbReference type="CDD" id="cd01335">
    <property type="entry name" value="Radical_SAM"/>
    <property type="match status" value="1"/>
</dbReference>
<evidence type="ECO:0000256" key="2">
    <source>
        <dbReference type="ARBA" id="ARBA00022691"/>
    </source>
</evidence>
<comment type="cofactor">
    <cofactor evidence="1">
        <name>[4Fe-4S] cluster</name>
        <dbReference type="ChEBI" id="CHEBI:49883"/>
    </cofactor>
</comment>
<keyword evidence="5" id="KW-0411">Iron-sulfur</keyword>
<organism evidence="7 8">
    <name type="scientific">Pontibacter flavimaris</name>
    <dbReference type="NCBI Taxonomy" id="1797110"/>
    <lineage>
        <taxon>Bacteria</taxon>
        <taxon>Pseudomonadati</taxon>
        <taxon>Bacteroidota</taxon>
        <taxon>Cytophagia</taxon>
        <taxon>Cytophagales</taxon>
        <taxon>Hymenobacteraceae</taxon>
        <taxon>Pontibacter</taxon>
    </lineage>
</organism>
<reference evidence="7 8" key="1">
    <citation type="submission" date="2016-03" db="EMBL/GenBank/DDBJ databases">
        <title>Genome sequence of Pontibacter sp. nov., of the family cytophagaceae, isolated from marine sediment of the Yellow Sea, China.</title>
        <authorList>
            <person name="Zhang G."/>
            <person name="Zhang R."/>
        </authorList>
    </citation>
    <scope>NUCLEOTIDE SEQUENCE [LARGE SCALE GENOMIC DNA]</scope>
    <source>
        <strain evidence="7 8">S10-8</strain>
    </source>
</reference>
<keyword evidence="2" id="KW-0949">S-adenosyl-L-methionine</keyword>
<comment type="caution">
    <text evidence="7">The sequence shown here is derived from an EMBL/GenBank/DDBJ whole genome shotgun (WGS) entry which is preliminary data.</text>
</comment>
<dbReference type="Pfam" id="PF04055">
    <property type="entry name" value="Radical_SAM"/>
    <property type="match status" value="1"/>
</dbReference>
<dbReference type="SUPFAM" id="SSF102114">
    <property type="entry name" value="Radical SAM enzymes"/>
    <property type="match status" value="1"/>
</dbReference>
<dbReference type="OrthoDB" id="9801154at2"/>
<sequence>MENRLIEKLTILADAAKYDVSCSSSGGKRRNESKGLGNAEGMGICHSYTEDGRCVSLLKILLTNHCIYDCAYCVTRRSNDVKRAAFTVQEVVDLTINFYRRNYIEGLFLSSGIFKNADYTMERLVRVAKKLRQEHRFNGYIHLKTIPGASEELIKEAGLYADRLSVNIELPSEMSLQQLAPEKNYKEVLEPMGNIKQQLVQAKEEKKLFKSAPSFAPAGQSTQLIVGASAENDHQILQLSSQLYKDYSLKRVYYSGYVPISSDNRLPIITEPPIIRENRIYQADWLMRFYGFEAGEIVDEQHPHLDLDIDPKLGWALRHRHAFPVEVNTADYELILRVPGIGVKSAQKIVSARRFTPLHFEHLRQMGVVLKRAKYFITCQTKSLQRQEYTSELIRRKILLGDGSVRSALLTQQLDLFKQVG</sequence>
<dbReference type="InterPro" id="IPR006638">
    <property type="entry name" value="Elp3/MiaA/NifB-like_rSAM"/>
</dbReference>
<keyword evidence="8" id="KW-1185">Reference proteome</keyword>
<dbReference type="Gene3D" id="1.10.150.320">
    <property type="entry name" value="Photosystem II 12 kDa extrinsic protein"/>
    <property type="match status" value="1"/>
</dbReference>
<evidence type="ECO:0000256" key="5">
    <source>
        <dbReference type="ARBA" id="ARBA00023014"/>
    </source>
</evidence>
<dbReference type="PANTHER" id="PTHR21180">
    <property type="entry name" value="ENDONUCLEASE/EXONUCLEASE/PHOSPHATASE FAMILY DOMAIN-CONTAINING PROTEIN 1"/>
    <property type="match status" value="1"/>
</dbReference>
<dbReference type="GO" id="GO:0046872">
    <property type="term" value="F:metal ion binding"/>
    <property type="evidence" value="ECO:0007669"/>
    <property type="project" value="UniProtKB-KW"/>
</dbReference>
<evidence type="ECO:0000313" key="7">
    <source>
        <dbReference type="EMBL" id="OKL42216.1"/>
    </source>
</evidence>
<evidence type="ECO:0000256" key="3">
    <source>
        <dbReference type="ARBA" id="ARBA00022723"/>
    </source>
</evidence>
<dbReference type="InterPro" id="IPR013785">
    <property type="entry name" value="Aldolase_TIM"/>
</dbReference>
<dbReference type="InterPro" id="IPR051675">
    <property type="entry name" value="Endo/Exo/Phosphatase_dom_1"/>
</dbReference>
<dbReference type="PANTHER" id="PTHR21180:SF9">
    <property type="entry name" value="TYPE II SECRETION SYSTEM PROTEIN K"/>
    <property type="match status" value="1"/>
</dbReference>
<dbReference type="STRING" id="1797110.A3841_08145"/>
<evidence type="ECO:0000313" key="8">
    <source>
        <dbReference type="Proteomes" id="UP000186551"/>
    </source>
</evidence>
<dbReference type="Pfam" id="PF12836">
    <property type="entry name" value="HHH_3"/>
    <property type="match status" value="1"/>
</dbReference>
<keyword evidence="4" id="KW-0408">Iron</keyword>
<gene>
    <name evidence="7" type="ORF">A3841_08145</name>
</gene>
<dbReference type="SUPFAM" id="SSF47781">
    <property type="entry name" value="RuvA domain 2-like"/>
    <property type="match status" value="1"/>
</dbReference>
<dbReference type="EMBL" id="LVWA01000002">
    <property type="protein sequence ID" value="OKL42216.1"/>
    <property type="molecule type" value="Genomic_DNA"/>
</dbReference>
<dbReference type="SFLD" id="SFLDG01102">
    <property type="entry name" value="Uncharacterised_Radical_SAM_Su"/>
    <property type="match status" value="1"/>
</dbReference>
<name>A0A1Q5PJ23_9BACT</name>
<protein>
    <submittedName>
        <fullName evidence="7">Radical SAM protein</fullName>
    </submittedName>
</protein>
<dbReference type="Gene3D" id="3.20.20.70">
    <property type="entry name" value="Aldolase class I"/>
    <property type="match status" value="1"/>
</dbReference>
<dbReference type="SFLD" id="SFLDS00029">
    <property type="entry name" value="Radical_SAM"/>
    <property type="match status" value="1"/>
</dbReference>
<accession>A0A1Q5PJ23</accession>
<dbReference type="RefSeq" id="WP_073850658.1">
    <property type="nucleotide sequence ID" value="NZ_LVWA01000002.1"/>
</dbReference>
<feature type="domain" description="Elp3/MiaA/NifB-like radical SAM core" evidence="6">
    <location>
        <begin position="56"/>
        <end position="282"/>
    </location>
</feature>
<dbReference type="InterPro" id="IPR023874">
    <property type="entry name" value="DNA_rSAM_put"/>
</dbReference>
<evidence type="ECO:0000259" key="6">
    <source>
        <dbReference type="SMART" id="SM00729"/>
    </source>
</evidence>
<dbReference type="AlphaFoldDB" id="A0A1Q5PJ23"/>